<evidence type="ECO:0008006" key="4">
    <source>
        <dbReference type="Google" id="ProtNLM"/>
    </source>
</evidence>
<evidence type="ECO:0000313" key="2">
    <source>
        <dbReference type="EMBL" id="MCK8490829.1"/>
    </source>
</evidence>
<evidence type="ECO:0000256" key="1">
    <source>
        <dbReference type="SAM" id="SignalP"/>
    </source>
</evidence>
<keyword evidence="1" id="KW-0732">Signal</keyword>
<keyword evidence="3" id="KW-1185">Reference proteome</keyword>
<dbReference type="EMBL" id="JALPRF010000001">
    <property type="protein sequence ID" value="MCK8490829.1"/>
    <property type="molecule type" value="Genomic_DNA"/>
</dbReference>
<feature type="signal peptide" evidence="1">
    <location>
        <begin position="1"/>
        <end position="19"/>
    </location>
</feature>
<sequence>MQRKVYLLLSTLFTATLLSCSKSDDNVTPAVTVTPKSLARSWSFSDVSVKTQAKSYVIPSTIIKSADQRIFGDDNTITIDSAGTFSYLEDGNKVTGKWKLADANTLVLTDVDGEKSNWKVNSITSTDIELASVNVDLTKGMTNGNTTVYSDEENNVGFLSLVLLTSLDKKVGGPFDMTNEPQPTSVQLIMKGKAK</sequence>
<dbReference type="Proteomes" id="UP001202180">
    <property type="component" value="Unassembled WGS sequence"/>
</dbReference>
<gene>
    <name evidence="2" type="ORF">M0L20_03130</name>
</gene>
<dbReference type="RefSeq" id="WP_248475654.1">
    <property type="nucleotide sequence ID" value="NZ_JALPRF010000001.1"/>
</dbReference>
<protein>
    <recommendedName>
        <fullName evidence="4">Lipocalin-like domain-containing protein</fullName>
    </recommendedName>
</protein>
<dbReference type="PROSITE" id="PS51257">
    <property type="entry name" value="PROKAR_LIPOPROTEIN"/>
    <property type="match status" value="1"/>
</dbReference>
<organism evidence="2 3">
    <name type="scientific">Spirosoma liriopis</name>
    <dbReference type="NCBI Taxonomy" id="2937440"/>
    <lineage>
        <taxon>Bacteria</taxon>
        <taxon>Pseudomonadati</taxon>
        <taxon>Bacteroidota</taxon>
        <taxon>Cytophagia</taxon>
        <taxon>Cytophagales</taxon>
        <taxon>Cytophagaceae</taxon>
        <taxon>Spirosoma</taxon>
    </lineage>
</organism>
<evidence type="ECO:0000313" key="3">
    <source>
        <dbReference type="Proteomes" id="UP001202180"/>
    </source>
</evidence>
<reference evidence="2 3" key="1">
    <citation type="submission" date="2022-04" db="EMBL/GenBank/DDBJ databases">
        <title>Spirosoma sp. strain RP8 genome sequencing and assembly.</title>
        <authorList>
            <person name="Jung Y."/>
        </authorList>
    </citation>
    <scope>NUCLEOTIDE SEQUENCE [LARGE SCALE GENOMIC DNA]</scope>
    <source>
        <strain evidence="2 3">RP8</strain>
    </source>
</reference>
<comment type="caution">
    <text evidence="2">The sequence shown here is derived from an EMBL/GenBank/DDBJ whole genome shotgun (WGS) entry which is preliminary data.</text>
</comment>
<name>A0ABT0HF94_9BACT</name>
<feature type="chain" id="PRO_5045445777" description="Lipocalin-like domain-containing protein" evidence="1">
    <location>
        <begin position="20"/>
        <end position="195"/>
    </location>
</feature>
<proteinExistence type="predicted"/>
<accession>A0ABT0HF94</accession>